<organism evidence="10 11">
    <name type="scientific">Aquipseudomonas campi</name>
    <dbReference type="NCBI Taxonomy" id="2731681"/>
    <lineage>
        <taxon>Bacteria</taxon>
        <taxon>Pseudomonadati</taxon>
        <taxon>Pseudomonadota</taxon>
        <taxon>Gammaproteobacteria</taxon>
        <taxon>Pseudomonadales</taxon>
        <taxon>Pseudomonadaceae</taxon>
        <taxon>Aquipseudomonas</taxon>
    </lineage>
</organism>
<evidence type="ECO:0000256" key="1">
    <source>
        <dbReference type="ARBA" id="ARBA00005194"/>
    </source>
</evidence>
<keyword evidence="3" id="KW-0596">Phosphopantetheine</keyword>
<dbReference type="InterPro" id="IPR016035">
    <property type="entry name" value="Acyl_Trfase/lysoPLipase"/>
</dbReference>
<dbReference type="InterPro" id="IPR001227">
    <property type="entry name" value="Ac_transferase_dom_sf"/>
</dbReference>
<dbReference type="InterPro" id="IPR016036">
    <property type="entry name" value="Malonyl_transacylase_ACP-bd"/>
</dbReference>
<reference evidence="10" key="1">
    <citation type="submission" date="2020-07" db="EMBL/GenBank/DDBJ databases">
        <title>Nitrate ammonifying Pseudomonas campi sp. nov. isolated from German agricultural grassland.</title>
        <authorList>
            <person name="Timsy T."/>
            <person name="Ulrich A."/>
            <person name="Spanner T."/>
            <person name="Foesel B."/>
            <person name="Kolb S."/>
            <person name="Horn M.A."/>
            <person name="Behrendt U."/>
        </authorList>
    </citation>
    <scope>NUCLEOTIDE SEQUENCE</scope>
    <source>
        <strain evidence="10">S1-A32-2</strain>
    </source>
</reference>
<name>A0A6M8FJU3_9GAMM</name>
<dbReference type="Pfam" id="PF00550">
    <property type="entry name" value="PP-binding"/>
    <property type="match status" value="1"/>
</dbReference>
<dbReference type="SMART" id="SM00826">
    <property type="entry name" value="PKS_DH"/>
    <property type="match status" value="1"/>
</dbReference>
<dbReference type="EMBL" id="CP053697">
    <property type="protein sequence ID" value="QKE64159.1"/>
    <property type="molecule type" value="Genomic_DNA"/>
</dbReference>
<dbReference type="InterPro" id="IPR049551">
    <property type="entry name" value="PKS_DH_C"/>
</dbReference>
<dbReference type="SUPFAM" id="SSF52151">
    <property type="entry name" value="FabD/lysophospholipase-like"/>
    <property type="match status" value="1"/>
</dbReference>
<dbReference type="InterPro" id="IPR013785">
    <property type="entry name" value="Aldolase_TIM"/>
</dbReference>
<evidence type="ECO:0000256" key="4">
    <source>
        <dbReference type="ARBA" id="ARBA00022553"/>
    </source>
</evidence>
<dbReference type="PROSITE" id="PS52004">
    <property type="entry name" value="KS3_2"/>
    <property type="match status" value="1"/>
</dbReference>
<evidence type="ECO:0000259" key="7">
    <source>
        <dbReference type="PROSITE" id="PS50075"/>
    </source>
</evidence>
<dbReference type="Gene3D" id="1.10.1200.10">
    <property type="entry name" value="ACP-like"/>
    <property type="match status" value="1"/>
</dbReference>
<dbReference type="InterPro" id="IPR057326">
    <property type="entry name" value="KR_dom"/>
</dbReference>
<evidence type="ECO:0000313" key="10">
    <source>
        <dbReference type="EMBL" id="QKE64159.1"/>
    </source>
</evidence>
<evidence type="ECO:0000256" key="5">
    <source>
        <dbReference type="ARBA" id="ARBA00022679"/>
    </source>
</evidence>
<dbReference type="SUPFAM" id="SSF53901">
    <property type="entry name" value="Thiolase-like"/>
    <property type="match status" value="1"/>
</dbReference>
<dbReference type="SMART" id="SM00827">
    <property type="entry name" value="PKS_AT"/>
    <property type="match status" value="1"/>
</dbReference>
<dbReference type="Pfam" id="PF00698">
    <property type="entry name" value="Acyl_transf_1"/>
    <property type="match status" value="1"/>
</dbReference>
<dbReference type="PROSITE" id="PS50075">
    <property type="entry name" value="CARRIER"/>
    <property type="match status" value="1"/>
</dbReference>
<dbReference type="Gene3D" id="3.10.129.110">
    <property type="entry name" value="Polyketide synthase dehydratase"/>
    <property type="match status" value="1"/>
</dbReference>
<dbReference type="Pfam" id="PF03060">
    <property type="entry name" value="NMO"/>
    <property type="match status" value="1"/>
</dbReference>
<dbReference type="Pfam" id="PF08659">
    <property type="entry name" value="KR"/>
    <property type="match status" value="1"/>
</dbReference>
<accession>A0A6M8FJU3</accession>
<proteinExistence type="inferred from homology"/>
<dbReference type="PROSITE" id="PS52019">
    <property type="entry name" value="PKS_MFAS_DH"/>
    <property type="match status" value="1"/>
</dbReference>
<dbReference type="SMART" id="SM00825">
    <property type="entry name" value="PKS_KS"/>
    <property type="match status" value="1"/>
</dbReference>
<dbReference type="PROSITE" id="PS00606">
    <property type="entry name" value="KS3_1"/>
    <property type="match status" value="1"/>
</dbReference>
<evidence type="ECO:0000256" key="6">
    <source>
        <dbReference type="PROSITE-ProRule" id="PRU01363"/>
    </source>
</evidence>
<dbReference type="GO" id="GO:0004315">
    <property type="term" value="F:3-oxoacyl-[acyl-carrier-protein] synthase activity"/>
    <property type="evidence" value="ECO:0007669"/>
    <property type="project" value="InterPro"/>
</dbReference>
<dbReference type="InterPro" id="IPR049900">
    <property type="entry name" value="PKS_mFAS_DH"/>
</dbReference>
<dbReference type="Proteomes" id="UP000501379">
    <property type="component" value="Chromosome"/>
</dbReference>
<dbReference type="InterPro" id="IPR032821">
    <property type="entry name" value="PKS_assoc"/>
</dbReference>
<dbReference type="GO" id="GO:0006633">
    <property type="term" value="P:fatty acid biosynthetic process"/>
    <property type="evidence" value="ECO:0007669"/>
    <property type="project" value="UniProtKB-UniPathway"/>
</dbReference>
<dbReference type="InterPro" id="IPR016039">
    <property type="entry name" value="Thiolase-like"/>
</dbReference>
<evidence type="ECO:0000256" key="2">
    <source>
        <dbReference type="ARBA" id="ARBA00006484"/>
    </source>
</evidence>
<dbReference type="InterPro" id="IPR042104">
    <property type="entry name" value="PKS_dehydratase_sf"/>
</dbReference>
<feature type="region of interest" description="N-terminal hotdog fold" evidence="6">
    <location>
        <begin position="2435"/>
        <end position="2561"/>
    </location>
</feature>
<dbReference type="InterPro" id="IPR020841">
    <property type="entry name" value="PKS_Beta-ketoAc_synthase_dom"/>
</dbReference>
<dbReference type="Gene3D" id="3.40.50.720">
    <property type="entry name" value="NAD(P)-binding Rossmann-like Domain"/>
    <property type="match status" value="1"/>
</dbReference>
<comment type="similarity">
    <text evidence="2">Belongs to the short-chain dehydrogenases/reductases (SDR) family.</text>
</comment>
<sequence length="2728" mass="288313">MNGSQSASGFQTLVFSPSGLAHPALAIAASRAGGLGVLDLELAGCAVQGVEQLAVLAQHAGPHGFGVRLGDFDRALHDALVRQAGTGLCLLVVGGEQFSPWRDSLPALRARGVRVLLELSSSAPLEPDLLAAVDGLILKGHEAAGFVGESSCFILAQHWRQQSDLPLYLRGGITPHTAAAAAVAGCAGVVLDSQVLLLQESPVASELFPHLRSLSGSETVAAGNGEFGCYCRVLLRPGFATAKAFVAAAECLTPAELRARVLAEINWREPAAGLLPLGQDVAFAAAWQKQYGSLAQLLQAIDNAVQNNPQAALKARAIQADAPLAQALGLPLPLVQGPMSRVSDKAEFAEAVASGGALPMLALALLKGKPLDDLLNKTHQLLAGRPWGIGLLGFAPQSLLDEQIAAAKPYQPNYAIIAGGRPDQAVRLEQSGIPSFLHVPSANLIPMFLKEGARRFIFEGRECGGHVGPLSSFVLWSSMIDRLLDEIKGGVPAAEIQVLFAGGIHDARSSAMVQTMAAPLLALGVKVGMLMGSAYLFTREIVGSGAIVSTFQQQAIDCARTVNLESGTGHASRCAYTPFAAAFFARRNELKQQAVPADEAREQLDDLILGRLRLASKGSMRIGEEAKLKVFSEDEQVADGMYMIGQVATLRAAVTDIASLHHSVTDEALALLEAHVQAQDELAPLSGDPADIAIIGMGSVLPGSKTPREYWHNILNKVDAITEIPAHRWDWRLYFDENRSTPDKIYSRWGGFLDDMVFDPTRYGMPPKSIESVDPMQLMALDIARQTLSDAGYEQRGFNREKASVIIGASGGAGDVGMQYGLRSELPRFSGELPSAIAERLPEWTEDTFAGILINVMAGRIANRLDFGGVNFATDAACASSLAAIYQGINELLSGRSDLVIAGGVDTVQGPFGYLCFSKTQALSPRGRCRTFDESADGIVISEGIAMLALKRLSDAERDGDRVYAVIKGMAGSSDGKAKGLTAPLPAGQLRAMRRAYQQAGFGPESVGLFEAHGTGTVAGDTAELDSTTSLLREAGSRPAQAVVGSVKTMIGHTKATAGVAGMIKAALALHHKTLPPHLGVQSPNAVLKAADSPLCVLDEAQPWLVNGEQPRRAAVSAFGFGGTNFHAVLEEYAGEYRPWLQPSVSDAWAAELLLWRAASREQLHSQVAALQQQLAAPGKVALADIACHLAANLGSGMHSLALVVGSLDELADKLDKAQRRLAGEALIDPSIQLGDSLVEAGQVAVLFPGQGSQNIHMLREVAVLFPAVAETLAAADQQLQGTTERFADKPLSQFIYPRSCYDEAARQAASAALTSTDIAQPALGVVEAGLWRLLQELGVSADMAAGHSYGEFVALFAAGHIDFPTLISLSEARGRFIVEAAASAGSELGSMAMVQAPRAVVEASIGHLPDVLVANHNAPEQSIISGSQAGIASALQAFQAAGLNASAIPVAAAFHSPFVAPAQSLLAAAIDAANWQPGSMPVYSNSTAALHSSETAQLKASMAEHLVKPVEFVAQVEAMYAAGARVFIEVGPKAVLSRLVGRILDGRAHQAIALDERGAGITSLLTALARLFCLGVSFKPTALFARRACLRSSNGRLDGLWQDASLPKQAWLLNGSGARRASAAQRQIGVRQGEVLPAAPSEPRTLVAAVAQPLSIPVPQRAAQAAPRVKERLVMSETTAPNGDEMSSVMAEYFATMRQFLETQERVLNTFMAGGAAASQPRAMPAAAAPARRPAPAAAPARVAVAPAPVAMPVAAPVVAAPAPVAAAPAVVAPAPAAPAAPAAAPAQVAGAKMKDILLSIVEERTGYPSDMVGLEQNLEADLGIDSIKRVEIVGALLQTLPPAYGSALGEARSELNTRATLADMLKLLQSLEVGEAAVPFDLAGANPIAATPVVSHSPRHVVIAEAEEIPANALRQFEPGYFVITADNHGLALRLQEWLEQRGCTVSLLAPSLLADEAALLAWCRETAANPDKVVAGVIHLAALGAHALPRDAQLGSWQRELLVNEKSLFLILHALAAQLRSDAHVMAVSGLGGLFGRGDASAEASLSLQGGSSGLIKSVREERPTLRTRAIDLDPALAAAEQLAIISAELQLVGGRQEVGYPGGQRTLFRTQAHEIASSDLLPPLNNAVVLATGGARGITAEVLRDLARPGNVLILTGRSELHEEDPATAGLDSQNALRQYFIGEVRAGRLQLSPADVQRKVAAIVALREMHSNIADLRQAGATVEYIAVDVTHEPAVQALLIGLRERYGKVSGVVHGAGVIEDKLLEDKSAESWMRVVGTKVNGMLLLQKYVDVAELEFFAVFSSVAGRYGNSGQLDYATANELMNRLCCQLQRQWGEQVNVVSLNWGPWGATKFGAGMVTADTEKKFADKGVALVTAAQGRQLFSEALRLRGAHAVEVIAGGGPWEQHEADIGRLFEAEAGAAQGGINQPLLTHGRIEHGDKGTEVLTFTIDTAHGYLQEHCIDGIPVLPAAVALEIVAEAASVMWPGWVVAEVAEFRLLKGVQLNEPTQTLAVVINPPTYASSEGFDASLTIRSGSGKTQRIHYRAAVKMAQQLPEAPLHRPGEYRERELPVAKAYQEWLFHGPRFQVIRAINGLSSQGAAALMCPSSPQQWLSGAPAQQQWIVDPAVLDAAPQMALLWARTFHDGSALPAQFGRVIRYVEQLPERFHMDFQCLPGEAQQVRANVFFTDDDGKLLLLIEELECIVDARLNRLGGTHLRKETE</sequence>
<dbReference type="Pfam" id="PF16197">
    <property type="entry name" value="KAsynt_C_assoc"/>
    <property type="match status" value="1"/>
</dbReference>
<keyword evidence="11" id="KW-1185">Reference proteome</keyword>
<dbReference type="InterPro" id="IPR018201">
    <property type="entry name" value="Ketoacyl_synth_AS"/>
</dbReference>
<dbReference type="InterPro" id="IPR020807">
    <property type="entry name" value="PKS_DH"/>
</dbReference>
<dbReference type="Gene3D" id="3.20.20.70">
    <property type="entry name" value="Aldolase class I"/>
    <property type="match status" value="2"/>
</dbReference>
<dbReference type="InterPro" id="IPR052568">
    <property type="entry name" value="PKS-FAS_Synthase"/>
</dbReference>
<dbReference type="Pfam" id="PF14765">
    <property type="entry name" value="PS-DH"/>
    <property type="match status" value="1"/>
</dbReference>
<dbReference type="CDD" id="cd00833">
    <property type="entry name" value="PKS"/>
    <property type="match status" value="1"/>
</dbReference>
<evidence type="ECO:0000313" key="11">
    <source>
        <dbReference type="Proteomes" id="UP000501379"/>
    </source>
</evidence>
<dbReference type="KEGG" id="pcam:HNE05_12635"/>
<dbReference type="InterPro" id="IPR036291">
    <property type="entry name" value="NAD(P)-bd_dom_sf"/>
</dbReference>
<feature type="active site" description="Proton donor; for dehydratase activity" evidence="6">
    <location>
        <position position="2636"/>
    </location>
</feature>
<dbReference type="Gene3D" id="3.30.70.250">
    <property type="entry name" value="Malonyl-CoA ACP transacylase, ACP-binding"/>
    <property type="match status" value="1"/>
</dbReference>
<dbReference type="Gene3D" id="3.40.47.10">
    <property type="match status" value="1"/>
</dbReference>
<dbReference type="SUPFAM" id="SSF51412">
    <property type="entry name" value="Inosine monophosphate dehydrogenase (IMPDH)"/>
    <property type="match status" value="2"/>
</dbReference>
<dbReference type="CDD" id="cd08953">
    <property type="entry name" value="KR_2_SDR_x"/>
    <property type="match status" value="1"/>
</dbReference>
<dbReference type="Pfam" id="PF21089">
    <property type="entry name" value="PKS_DH_N"/>
    <property type="match status" value="1"/>
</dbReference>
<dbReference type="PANTHER" id="PTHR43074">
    <property type="entry name" value="OMEGA-3 POLYUNSATURATED FATTY ACID SYNTHASE PFAB-RELATED"/>
    <property type="match status" value="1"/>
</dbReference>
<dbReference type="SUPFAM" id="SSF47336">
    <property type="entry name" value="ACP-like"/>
    <property type="match status" value="1"/>
</dbReference>
<dbReference type="InterPro" id="IPR014043">
    <property type="entry name" value="Acyl_transferase_dom"/>
</dbReference>
<keyword evidence="5" id="KW-0808">Transferase</keyword>
<comment type="pathway">
    <text evidence="1">Lipid metabolism; fatty acid biosynthesis.</text>
</comment>
<dbReference type="Pfam" id="PF02801">
    <property type="entry name" value="Ketoacyl-synt_C"/>
    <property type="match status" value="1"/>
</dbReference>
<dbReference type="InterPro" id="IPR013968">
    <property type="entry name" value="PKS_KR"/>
</dbReference>
<dbReference type="Pfam" id="PF00109">
    <property type="entry name" value="ketoacyl-synt"/>
    <property type="match status" value="1"/>
</dbReference>
<dbReference type="InterPro" id="IPR014031">
    <property type="entry name" value="Ketoacyl_synth_C"/>
</dbReference>
<dbReference type="PANTHER" id="PTHR43074:SF1">
    <property type="entry name" value="BETA-KETOACYL SYNTHASE FAMILY PROTEIN-RELATED"/>
    <property type="match status" value="1"/>
</dbReference>
<feature type="region of interest" description="C-terminal hotdog fold" evidence="6">
    <location>
        <begin position="2573"/>
        <end position="2718"/>
    </location>
</feature>
<feature type="active site" description="Proton acceptor; for dehydratase activity" evidence="6">
    <location>
        <position position="2466"/>
    </location>
</feature>
<evidence type="ECO:0000256" key="3">
    <source>
        <dbReference type="ARBA" id="ARBA00022450"/>
    </source>
</evidence>
<dbReference type="SUPFAM" id="SSF55048">
    <property type="entry name" value="Probable ACP-binding domain of malonyl-CoA ACP transacylase"/>
    <property type="match status" value="1"/>
</dbReference>
<evidence type="ECO:0000259" key="8">
    <source>
        <dbReference type="PROSITE" id="PS52004"/>
    </source>
</evidence>
<dbReference type="InterPro" id="IPR036736">
    <property type="entry name" value="ACP-like_sf"/>
</dbReference>
<gene>
    <name evidence="10" type="ORF">HNE05_12635</name>
</gene>
<keyword evidence="4" id="KW-0597">Phosphoprotein</keyword>
<feature type="domain" description="Ketosynthase family 3 (KS3)" evidence="8">
    <location>
        <begin position="689"/>
        <end position="1132"/>
    </location>
</feature>
<dbReference type="Gene3D" id="3.40.366.10">
    <property type="entry name" value="Malonyl-Coenzyme A Acyl Carrier Protein, domain 2"/>
    <property type="match status" value="1"/>
</dbReference>
<feature type="domain" description="PKS/mFAS DH" evidence="9">
    <location>
        <begin position="2435"/>
        <end position="2718"/>
    </location>
</feature>
<dbReference type="InterPro" id="IPR009081">
    <property type="entry name" value="PP-bd_ACP"/>
</dbReference>
<evidence type="ECO:0000259" key="9">
    <source>
        <dbReference type="PROSITE" id="PS52019"/>
    </source>
</evidence>
<dbReference type="UniPathway" id="UPA00094"/>
<dbReference type="SMART" id="SM00822">
    <property type="entry name" value="PKS_KR"/>
    <property type="match status" value="1"/>
</dbReference>
<feature type="domain" description="Carrier" evidence="7">
    <location>
        <begin position="1793"/>
        <end position="1874"/>
    </location>
</feature>
<dbReference type="InterPro" id="IPR049552">
    <property type="entry name" value="PKS_DH_N"/>
</dbReference>
<dbReference type="SUPFAM" id="SSF51735">
    <property type="entry name" value="NAD(P)-binding Rossmann-fold domains"/>
    <property type="match status" value="2"/>
</dbReference>
<dbReference type="InterPro" id="IPR014030">
    <property type="entry name" value="Ketoacyl_synth_N"/>
</dbReference>
<protein>
    <submittedName>
        <fullName evidence="10">SDR family NAD(P)-dependent oxidoreductase</fullName>
    </submittedName>
</protein>